<dbReference type="EMBL" id="BGPR01018502">
    <property type="protein sequence ID" value="GBN79335.1"/>
    <property type="molecule type" value="Genomic_DNA"/>
</dbReference>
<sequence length="192" mass="21538">MKTIPSYSHLHLQNKSPLPIPYHVQRNIRDLKKYLLKHPQVHCLHCQSLDLHQLQIQRKYDDGAAVPSVGHRLISGEALTFQGHLQPTKHVVIVKQAINLSSKLEFLEHVMEKPLLTVEIVSNLEQMIRNGGIQQNIKSKTESADSILRPRCEGSGKTKDLPTLAPGLEIGNETRNPPRGGRGVWVAGILRL</sequence>
<reference evidence="2 3" key="1">
    <citation type="journal article" date="2019" name="Sci. Rep.">
        <title>Orb-weaving spider Araneus ventricosus genome elucidates the spidroin gene catalogue.</title>
        <authorList>
            <person name="Kono N."/>
            <person name="Nakamura H."/>
            <person name="Ohtoshi R."/>
            <person name="Moran D.A.P."/>
            <person name="Shinohara A."/>
            <person name="Yoshida Y."/>
            <person name="Fujiwara M."/>
            <person name="Mori M."/>
            <person name="Tomita M."/>
            <person name="Arakawa K."/>
        </authorList>
    </citation>
    <scope>NUCLEOTIDE SEQUENCE [LARGE SCALE GENOMIC DNA]</scope>
</reference>
<evidence type="ECO:0000313" key="3">
    <source>
        <dbReference type="Proteomes" id="UP000499080"/>
    </source>
</evidence>
<feature type="region of interest" description="Disordered" evidence="1">
    <location>
        <begin position="152"/>
        <end position="177"/>
    </location>
</feature>
<comment type="caution">
    <text evidence="2">The sequence shown here is derived from an EMBL/GenBank/DDBJ whole genome shotgun (WGS) entry which is preliminary data.</text>
</comment>
<keyword evidence="3" id="KW-1185">Reference proteome</keyword>
<organism evidence="2 3">
    <name type="scientific">Araneus ventricosus</name>
    <name type="common">Orbweaver spider</name>
    <name type="synonym">Epeira ventricosa</name>
    <dbReference type="NCBI Taxonomy" id="182803"/>
    <lineage>
        <taxon>Eukaryota</taxon>
        <taxon>Metazoa</taxon>
        <taxon>Ecdysozoa</taxon>
        <taxon>Arthropoda</taxon>
        <taxon>Chelicerata</taxon>
        <taxon>Arachnida</taxon>
        <taxon>Araneae</taxon>
        <taxon>Araneomorphae</taxon>
        <taxon>Entelegynae</taxon>
        <taxon>Araneoidea</taxon>
        <taxon>Araneidae</taxon>
        <taxon>Araneus</taxon>
    </lineage>
</organism>
<proteinExistence type="predicted"/>
<accession>A0A4Y2RWH1</accession>
<protein>
    <submittedName>
        <fullName evidence="2">Uncharacterized protein</fullName>
    </submittedName>
</protein>
<dbReference type="AlphaFoldDB" id="A0A4Y2RWH1"/>
<name>A0A4Y2RWH1_ARAVE</name>
<gene>
    <name evidence="2" type="ORF">AVEN_59963_1</name>
</gene>
<evidence type="ECO:0000313" key="2">
    <source>
        <dbReference type="EMBL" id="GBN79335.1"/>
    </source>
</evidence>
<dbReference type="Proteomes" id="UP000499080">
    <property type="component" value="Unassembled WGS sequence"/>
</dbReference>
<evidence type="ECO:0000256" key="1">
    <source>
        <dbReference type="SAM" id="MobiDB-lite"/>
    </source>
</evidence>